<keyword evidence="5" id="KW-1185">Reference proteome</keyword>
<evidence type="ECO:0000313" key="5">
    <source>
        <dbReference type="Proteomes" id="UP000094707"/>
    </source>
</evidence>
<dbReference type="STRING" id="118062.MCBB_1844"/>
<dbReference type="InterPro" id="IPR015393">
    <property type="entry name" value="DUF1972"/>
</dbReference>
<dbReference type="Gene3D" id="3.40.50.2000">
    <property type="entry name" value="Glycogen Phosphorylase B"/>
    <property type="match status" value="2"/>
</dbReference>
<proteinExistence type="predicted"/>
<dbReference type="SUPFAM" id="SSF53756">
    <property type="entry name" value="UDP-Glycosyltransferase/glycogen phosphorylase"/>
    <property type="match status" value="1"/>
</dbReference>
<dbReference type="Proteomes" id="UP000094707">
    <property type="component" value="Chromosome I"/>
</dbReference>
<accession>A0A1D3L485</accession>
<evidence type="ECO:0008006" key="6">
    <source>
        <dbReference type="Google" id="ProtNLM"/>
    </source>
</evidence>
<dbReference type="PANTHER" id="PTHR46401">
    <property type="entry name" value="GLYCOSYLTRANSFERASE WBBK-RELATED"/>
    <property type="match status" value="1"/>
</dbReference>
<evidence type="ECO:0000259" key="3">
    <source>
        <dbReference type="Pfam" id="PF09314"/>
    </source>
</evidence>
<evidence type="ECO:0000259" key="2">
    <source>
        <dbReference type="Pfam" id="PF00534"/>
    </source>
</evidence>
<dbReference type="AlphaFoldDB" id="A0A1D3L485"/>
<gene>
    <name evidence="4" type="ORF">MCBB_1844</name>
</gene>
<keyword evidence="1" id="KW-0808">Transferase</keyword>
<evidence type="ECO:0000256" key="1">
    <source>
        <dbReference type="ARBA" id="ARBA00022679"/>
    </source>
</evidence>
<dbReference type="PATRIC" id="fig|129848.4.peg.1885"/>
<protein>
    <recommendedName>
        <fullName evidence="6">DUF1972 domain-containing protein</fullName>
    </recommendedName>
</protein>
<dbReference type="GO" id="GO:0016757">
    <property type="term" value="F:glycosyltransferase activity"/>
    <property type="evidence" value="ECO:0007669"/>
    <property type="project" value="InterPro"/>
</dbReference>
<dbReference type="KEGG" id="mcub:MCBB_1844"/>
<dbReference type="InterPro" id="IPR001296">
    <property type="entry name" value="Glyco_trans_1"/>
</dbReference>
<feature type="domain" description="Glycosyl transferase family 1" evidence="2">
    <location>
        <begin position="221"/>
        <end position="373"/>
    </location>
</feature>
<feature type="domain" description="DUF1972" evidence="3">
    <location>
        <begin position="22"/>
        <end position="197"/>
    </location>
</feature>
<name>A0A1D3L485_9EURY</name>
<dbReference type="PANTHER" id="PTHR46401:SF2">
    <property type="entry name" value="GLYCOSYLTRANSFERASE WBBK-RELATED"/>
    <property type="match status" value="1"/>
</dbReference>
<sequence>MWSNDENDPFNKHGLVIGMVGKKIAIIGSRGIPNNYGGFEKFAEILSTFLVSKGYEVCVSCERPCDDNFPPSFKGVELFYCPLRPPNFFLARIVYEFLYDIYSLFKAARSADIVYMLGYSAAMFFFIPKLFRKQLWVNPDGMEWKRPKFNPAIRGLLKVSEKLAVFWADRMVVDSNEIKKYLDSKYGIESEFIPYGALDVKPIAWDDDKFTGDLRGKITLNPHYWLMVARLEPENNIHTIIRGYLQSSIDMPLVVVGNFASPVYEAYVKRILDEGPDKKVIFTGGIYNRELLNMLRCNCFAYLHGHSVGGTNPSLVEIMKMKTVIIAHNNEFNREVCRDSALYFNDSEDLASKMEMVDADREDFFDLRDKARERILNDYSWEGIVEDYETLIRSV</sequence>
<dbReference type="EMBL" id="LT607756">
    <property type="protein sequence ID" value="SCG86393.1"/>
    <property type="molecule type" value="Genomic_DNA"/>
</dbReference>
<reference evidence="4 5" key="1">
    <citation type="submission" date="2016-08" db="EMBL/GenBank/DDBJ databases">
        <authorList>
            <person name="Seilhamer J.J."/>
        </authorList>
    </citation>
    <scope>NUCLEOTIDE SEQUENCE [LARGE SCALE GENOMIC DNA]</scope>
    <source>
        <strain evidence="4">Buetzberg</strain>
    </source>
</reference>
<dbReference type="Pfam" id="PF09314">
    <property type="entry name" value="DUF1972"/>
    <property type="match status" value="1"/>
</dbReference>
<evidence type="ECO:0000313" key="4">
    <source>
        <dbReference type="EMBL" id="SCG86393.1"/>
    </source>
</evidence>
<dbReference type="Pfam" id="PF00534">
    <property type="entry name" value="Glycos_transf_1"/>
    <property type="match status" value="1"/>
</dbReference>
<organism evidence="4 5">
    <name type="scientific">Methanobacterium congolense</name>
    <dbReference type="NCBI Taxonomy" id="118062"/>
    <lineage>
        <taxon>Archaea</taxon>
        <taxon>Methanobacteriati</taxon>
        <taxon>Methanobacteriota</taxon>
        <taxon>Methanomada group</taxon>
        <taxon>Methanobacteria</taxon>
        <taxon>Methanobacteriales</taxon>
        <taxon>Methanobacteriaceae</taxon>
        <taxon>Methanobacterium</taxon>
    </lineage>
</organism>